<reference evidence="6 7" key="1">
    <citation type="submission" date="2018-10" db="EMBL/GenBank/DDBJ databases">
        <title>Genomic Encyclopedia of Archaeal and Bacterial Type Strains, Phase II (KMG-II): from individual species to whole genera.</title>
        <authorList>
            <person name="Goeker M."/>
        </authorList>
    </citation>
    <scope>NUCLEOTIDE SEQUENCE [LARGE SCALE GENOMIC DNA]</scope>
    <source>
        <strain evidence="6 7">DSM 14954</strain>
    </source>
</reference>
<dbReference type="PANTHER" id="PTHR43380:SF1">
    <property type="entry name" value="2-OXOISOVALERATE DEHYDROGENASE SUBUNIT ALPHA, MITOCHONDRIAL"/>
    <property type="match status" value="1"/>
</dbReference>
<evidence type="ECO:0000259" key="5">
    <source>
        <dbReference type="Pfam" id="PF00676"/>
    </source>
</evidence>
<keyword evidence="6" id="KW-0670">Pyruvate</keyword>
<comment type="catalytic activity">
    <reaction evidence="4">
        <text>N(6)-[(R)-lipoyl]-L-lysyl-[protein] + 3-methyl-2-oxobutanoate + H(+) = N(6)-[(R)-S(8)-2-methylpropanoyldihydrolipoyl]-L-lysyl-[protein] + CO2</text>
        <dbReference type="Rhea" id="RHEA:13457"/>
        <dbReference type="Rhea" id="RHEA-COMP:10474"/>
        <dbReference type="Rhea" id="RHEA-COMP:10497"/>
        <dbReference type="ChEBI" id="CHEBI:11851"/>
        <dbReference type="ChEBI" id="CHEBI:15378"/>
        <dbReference type="ChEBI" id="CHEBI:16526"/>
        <dbReference type="ChEBI" id="CHEBI:83099"/>
        <dbReference type="ChEBI" id="CHEBI:83142"/>
        <dbReference type="EC" id="1.2.4.4"/>
    </reaction>
</comment>
<accession>A0A660LDE0</accession>
<evidence type="ECO:0000313" key="7">
    <source>
        <dbReference type="Proteomes" id="UP000278962"/>
    </source>
</evidence>
<dbReference type="Gene3D" id="3.40.50.970">
    <property type="match status" value="1"/>
</dbReference>
<feature type="domain" description="Dehydrogenase E1 component" evidence="5">
    <location>
        <begin position="30"/>
        <end position="320"/>
    </location>
</feature>
<comment type="cofactor">
    <cofactor evidence="1 4">
        <name>thiamine diphosphate</name>
        <dbReference type="ChEBI" id="CHEBI:58937"/>
    </cofactor>
</comment>
<dbReference type="GO" id="GO:0000287">
    <property type="term" value="F:magnesium ion binding"/>
    <property type="evidence" value="ECO:0007669"/>
    <property type="project" value="UniProtKB-ARBA"/>
</dbReference>
<dbReference type="InterPro" id="IPR001017">
    <property type="entry name" value="DH_E1"/>
</dbReference>
<comment type="caution">
    <text evidence="6">The sequence shown here is derived from an EMBL/GenBank/DDBJ whole genome shotgun (WGS) entry which is preliminary data.</text>
</comment>
<evidence type="ECO:0000256" key="3">
    <source>
        <dbReference type="ARBA" id="ARBA00023052"/>
    </source>
</evidence>
<protein>
    <recommendedName>
        <fullName evidence="4">2-oxoisovalerate dehydrogenase subunit alpha</fullName>
        <ecNumber evidence="4">1.2.4.4</ecNumber>
    </recommendedName>
    <alternativeName>
        <fullName evidence="4">Branched-chain alpha-keto acid dehydrogenase E1 component alpha chain</fullName>
    </alternativeName>
</protein>
<dbReference type="SUPFAM" id="SSF52518">
    <property type="entry name" value="Thiamin diphosphate-binding fold (THDP-binding)"/>
    <property type="match status" value="1"/>
</dbReference>
<evidence type="ECO:0000256" key="1">
    <source>
        <dbReference type="ARBA" id="ARBA00001964"/>
    </source>
</evidence>
<dbReference type="InterPro" id="IPR029061">
    <property type="entry name" value="THDP-binding"/>
</dbReference>
<evidence type="ECO:0000313" key="6">
    <source>
        <dbReference type="EMBL" id="RKQ92286.1"/>
    </source>
</evidence>
<dbReference type="CDD" id="cd02000">
    <property type="entry name" value="TPP_E1_PDC_ADC_BCADC"/>
    <property type="match status" value="1"/>
</dbReference>
<dbReference type="InterPro" id="IPR050771">
    <property type="entry name" value="Alpha-ketoacid_DH_E1_comp"/>
</dbReference>
<dbReference type="EC" id="1.2.4.4" evidence="4"/>
<dbReference type="Pfam" id="PF00676">
    <property type="entry name" value="E1_dh"/>
    <property type="match status" value="1"/>
</dbReference>
<dbReference type="Proteomes" id="UP000278962">
    <property type="component" value="Unassembled WGS sequence"/>
</dbReference>
<comment type="function">
    <text evidence="4">The branched-chain alpha-keto dehydrogenase complex catalyzes the overall conversion of alpha-keto acids to acyl-CoA and CO(2). It contains multiple copies of three enzymatic components: branched-chain alpha-keto acid decarboxylase (E1), lipoamide acyltransferase (E2) and lipoamide dehydrogenase (E3).</text>
</comment>
<dbReference type="OrthoDB" id="9766715at2"/>
<dbReference type="PANTHER" id="PTHR43380">
    <property type="entry name" value="2-OXOISOVALERATE DEHYDROGENASE SUBUNIT ALPHA, MITOCHONDRIAL"/>
    <property type="match status" value="1"/>
</dbReference>
<organism evidence="6 7">
    <name type="scientific">Solirubrobacter pauli</name>
    <dbReference type="NCBI Taxonomy" id="166793"/>
    <lineage>
        <taxon>Bacteria</taxon>
        <taxon>Bacillati</taxon>
        <taxon>Actinomycetota</taxon>
        <taxon>Thermoleophilia</taxon>
        <taxon>Solirubrobacterales</taxon>
        <taxon>Solirubrobacteraceae</taxon>
        <taxon>Solirubrobacter</taxon>
    </lineage>
</organism>
<keyword evidence="7" id="KW-1185">Reference proteome</keyword>
<dbReference type="GO" id="GO:0009083">
    <property type="term" value="P:branched-chain amino acid catabolic process"/>
    <property type="evidence" value="ECO:0007669"/>
    <property type="project" value="TreeGrafter"/>
</dbReference>
<proteinExistence type="inferred from homology"/>
<dbReference type="GO" id="GO:0003863">
    <property type="term" value="F:branched-chain 2-oxo acid dehydrogenase activity"/>
    <property type="evidence" value="ECO:0007669"/>
    <property type="project" value="UniProtKB-EC"/>
</dbReference>
<dbReference type="EMBL" id="RBIL01000001">
    <property type="protein sequence ID" value="RKQ92286.1"/>
    <property type="molecule type" value="Genomic_DNA"/>
</dbReference>
<keyword evidence="3 4" id="KW-0786">Thiamine pyrophosphate</keyword>
<evidence type="ECO:0000256" key="2">
    <source>
        <dbReference type="ARBA" id="ARBA00023002"/>
    </source>
</evidence>
<gene>
    <name evidence="6" type="ORF">C8N24_2129</name>
</gene>
<name>A0A660LDE0_9ACTN</name>
<dbReference type="AlphaFoldDB" id="A0A660LDE0"/>
<sequence length="347" mass="38232">MATETARTEVPPDVTEHLTTEDRTGLLRAMLMMRGIEERAMTLYRQGKVPGSFYDGFGQEAVSAGATWAMAAQDRLCILHRDLAAHIIRGVEPWRIFAQYMGRADGITRGRDGNVHFGDRTKGCVGMVSMLPDMMLIATGMAMAFKLRGEERCAITWFGDGSTSRGDFHEAMNWAGVQKLPVIFILENNQYAYSTPLDQQFAVNPIERAAAYGFPGVSADGNDPEAMFEVVRAARERAIAGEGPTLVEAVTMRMHGHAAHDDMKYVPTAQVEEWRAKDPIDRQVRRLEALGVDTQAVRDSVKAEIEAAVERALQSPQPDPETVLDGLFADEPALLEDGNGPWSGFRS</sequence>
<evidence type="ECO:0000256" key="4">
    <source>
        <dbReference type="RuleBase" id="RU365014"/>
    </source>
</evidence>
<keyword evidence="2 4" id="KW-0560">Oxidoreductase</keyword>
<comment type="similarity">
    <text evidence="4">Belongs to the BCKDHA family.</text>
</comment>